<proteinExistence type="predicted"/>
<sequence length="881" mass="93573">MTATPPSKITLPPRPTATDLLADSALSTDTPSPTIQRGGVGISSSHNLNSPNQSPTVARSGGSTLPRSNQPRRRSVRHSFASYGRGGRRLSRGVNGTPGLDDIHDGLIDDEELTPKLPSLVPGIRPAYSTPLPVLPMIVMSIAMLSELLSANLCTPFLLKMVEGFFIASGKEKNSETEAAVGLWTGNLVSVFFITQFFTSLLWSSIADRHGRRAVLVASLLGSAIALTIFGTSESLPEAICVRLIQGIFGGAVGVFRGSIRDLTDDTNAARAYAVLGFSWGFGGVIGPIIGGVFESPVDNFPGTFLSKIGLFRDFPYVLPTLIASVILTIGAVLSCFLSWDGGVRGGSRIALPVEKNEPLAPASPTATERAVSPVPSSRTAIRVPSLHMKRSGILSPMSPGETEAASHGAGYPALSSTPHNRRDSRASLGTAYGYGGIRSKHPTLAARAAMEAARRASAAVQRLDDEEEEEHEEGGNKALGLAQKLLLANEENTFNINDLWVSAAVAQDTAVFEDEDETEDELAEENETFDETPQPSPGLTPGSTQDDPRGGLGIRRPSGRQRVISGASSLFRTLPGHRLSVSHGGRRFSTSSGHMPAIFSNTGVRTPPAVAAAYEGESPTVEGGDPFFPAPAERRGTQQQHAGGLSVITEGQSSTASVPVSPGTQVVSEKQPSSFSLLPFQMILQYGLVALHGTIHDQVFLSFLVTPYRSGGLGLNPAHFSFLVALMCCCQLVYQFYLYPRFGPPLGRFNHLQMFRIGSALYLPAYFALPILHKIASPDSEGGFMLMTGLTAITAIRYCASTFAYTSVMVLINAMSPPHVVGLANGLAQSTVSASRFFGPIIGGLVWSTSIAGNPSGYAYGFYFCTAACFIQLSLSYFIR</sequence>
<dbReference type="InterPro" id="IPR036259">
    <property type="entry name" value="MFS_trans_sf"/>
</dbReference>
<gene>
    <name evidence="9" type="ORF">I316_00262</name>
</gene>
<feature type="compositionally biased region" description="Acidic residues" evidence="7">
    <location>
        <begin position="512"/>
        <end position="531"/>
    </location>
</feature>
<dbReference type="InterPro" id="IPR011701">
    <property type="entry name" value="MFS"/>
</dbReference>
<evidence type="ECO:0000256" key="3">
    <source>
        <dbReference type="ARBA" id="ARBA00022692"/>
    </source>
</evidence>
<dbReference type="GO" id="GO:0016020">
    <property type="term" value="C:membrane"/>
    <property type="evidence" value="ECO:0007669"/>
    <property type="project" value="UniProtKB-SubCell"/>
</dbReference>
<feature type="region of interest" description="Disordered" evidence="7">
    <location>
        <begin position="392"/>
        <end position="428"/>
    </location>
</feature>
<dbReference type="OrthoDB" id="10262656at2759"/>
<evidence type="ECO:0000256" key="7">
    <source>
        <dbReference type="SAM" id="MobiDB-lite"/>
    </source>
</evidence>
<evidence type="ECO:0000313" key="10">
    <source>
        <dbReference type="Proteomes" id="UP000092666"/>
    </source>
</evidence>
<reference evidence="9 10" key="1">
    <citation type="submission" date="2013-07" db="EMBL/GenBank/DDBJ databases">
        <title>The Genome Sequence of Cryptococcus heveanensis BCC8398.</title>
        <authorList>
            <consortium name="The Broad Institute Genome Sequencing Platform"/>
            <person name="Cuomo C."/>
            <person name="Litvintseva A."/>
            <person name="Chen Y."/>
            <person name="Heitman J."/>
            <person name="Sun S."/>
            <person name="Springer D."/>
            <person name="Dromer F."/>
            <person name="Young S.K."/>
            <person name="Zeng Q."/>
            <person name="Gargeya S."/>
            <person name="Fitzgerald M."/>
            <person name="Abouelleil A."/>
            <person name="Alvarado L."/>
            <person name="Berlin A.M."/>
            <person name="Chapman S.B."/>
            <person name="Dewar J."/>
            <person name="Goldberg J."/>
            <person name="Griggs A."/>
            <person name="Gujja S."/>
            <person name="Hansen M."/>
            <person name="Howarth C."/>
            <person name="Imamovic A."/>
            <person name="Larimer J."/>
            <person name="McCowan C."/>
            <person name="Murphy C."/>
            <person name="Pearson M."/>
            <person name="Priest M."/>
            <person name="Roberts A."/>
            <person name="Saif S."/>
            <person name="Shea T."/>
            <person name="Sykes S."/>
            <person name="Wortman J."/>
            <person name="Nusbaum C."/>
            <person name="Birren B."/>
        </authorList>
    </citation>
    <scope>NUCLEOTIDE SEQUENCE [LARGE SCALE GENOMIC DNA]</scope>
    <source>
        <strain evidence="9 10">BCC8398</strain>
    </source>
</reference>
<accession>A0A1B9H455</accession>
<dbReference type="Pfam" id="PF07690">
    <property type="entry name" value="MFS_1"/>
    <property type="match status" value="1"/>
</dbReference>
<feature type="transmembrane region" description="Helical" evidence="8">
    <location>
        <begin position="317"/>
        <end position="340"/>
    </location>
</feature>
<dbReference type="PANTHER" id="PTHR23504">
    <property type="entry name" value="MAJOR FACILITATOR SUPERFAMILY DOMAIN-CONTAINING PROTEIN 10"/>
    <property type="match status" value="1"/>
</dbReference>
<evidence type="ECO:0000256" key="6">
    <source>
        <dbReference type="SAM" id="Coils"/>
    </source>
</evidence>
<dbReference type="GO" id="GO:0022857">
    <property type="term" value="F:transmembrane transporter activity"/>
    <property type="evidence" value="ECO:0007669"/>
    <property type="project" value="InterPro"/>
</dbReference>
<feature type="region of interest" description="Disordered" evidence="7">
    <location>
        <begin position="512"/>
        <end position="563"/>
    </location>
</feature>
<evidence type="ECO:0000256" key="4">
    <source>
        <dbReference type="ARBA" id="ARBA00022989"/>
    </source>
</evidence>
<feature type="coiled-coil region" evidence="6">
    <location>
        <begin position="447"/>
        <end position="474"/>
    </location>
</feature>
<feature type="transmembrane region" description="Helical" evidence="8">
    <location>
        <begin position="214"/>
        <end position="232"/>
    </location>
</feature>
<keyword evidence="2" id="KW-0813">Transport</keyword>
<comment type="subcellular location">
    <subcellularLocation>
        <location evidence="1">Membrane</location>
        <topology evidence="1">Multi-pass membrane protein</topology>
    </subcellularLocation>
</comment>
<feature type="transmembrane region" description="Helical" evidence="8">
    <location>
        <begin position="179"/>
        <end position="202"/>
    </location>
</feature>
<evidence type="ECO:0000313" key="9">
    <source>
        <dbReference type="EMBL" id="OCF38038.1"/>
    </source>
</evidence>
<keyword evidence="6" id="KW-0175">Coiled coil</keyword>
<evidence type="ECO:0008006" key="11">
    <source>
        <dbReference type="Google" id="ProtNLM"/>
    </source>
</evidence>
<feature type="transmembrane region" description="Helical" evidence="8">
    <location>
        <begin position="755"/>
        <end position="773"/>
    </location>
</feature>
<dbReference type="SUPFAM" id="SSF103473">
    <property type="entry name" value="MFS general substrate transporter"/>
    <property type="match status" value="2"/>
</dbReference>
<evidence type="ECO:0000256" key="2">
    <source>
        <dbReference type="ARBA" id="ARBA00022448"/>
    </source>
</evidence>
<reference evidence="10" key="2">
    <citation type="submission" date="2013-12" db="EMBL/GenBank/DDBJ databases">
        <title>Evolution of pathogenesis and genome organization in the Tremellales.</title>
        <authorList>
            <person name="Cuomo C."/>
            <person name="Litvintseva A."/>
            <person name="Heitman J."/>
            <person name="Chen Y."/>
            <person name="Sun S."/>
            <person name="Springer D."/>
            <person name="Dromer F."/>
            <person name="Young S."/>
            <person name="Zeng Q."/>
            <person name="Chapman S."/>
            <person name="Gujja S."/>
            <person name="Saif S."/>
            <person name="Birren B."/>
        </authorList>
    </citation>
    <scope>NUCLEOTIDE SEQUENCE [LARGE SCALE GENOMIC DNA]</scope>
    <source>
        <strain evidence="10">BCC8398</strain>
    </source>
</reference>
<dbReference type="AlphaFoldDB" id="A0A1B9H455"/>
<feature type="transmembrane region" description="Helical" evidence="8">
    <location>
        <begin position="272"/>
        <end position="294"/>
    </location>
</feature>
<evidence type="ECO:0000256" key="5">
    <source>
        <dbReference type="ARBA" id="ARBA00023136"/>
    </source>
</evidence>
<protein>
    <recommendedName>
        <fullName evidence="11">Major facilitator superfamily (MFS) profile domain-containing protein</fullName>
    </recommendedName>
</protein>
<dbReference type="PRINTS" id="PR01035">
    <property type="entry name" value="TCRTETA"/>
</dbReference>
<feature type="region of interest" description="Disordered" evidence="7">
    <location>
        <begin position="359"/>
        <end position="378"/>
    </location>
</feature>
<dbReference type="PANTHER" id="PTHR23504:SF17">
    <property type="entry name" value="MAJOR FACILITATOR SUPERFAMILY (MFS) PROFILE DOMAIN-CONTAINING PROTEIN"/>
    <property type="match status" value="1"/>
</dbReference>
<feature type="transmembrane region" description="Helical" evidence="8">
    <location>
        <begin position="859"/>
        <end position="880"/>
    </location>
</feature>
<name>A0A1B9H455_9TREE</name>
<feature type="transmembrane region" description="Helical" evidence="8">
    <location>
        <begin position="785"/>
        <end position="813"/>
    </location>
</feature>
<dbReference type="EMBL" id="KI669492">
    <property type="protein sequence ID" value="OCF38038.1"/>
    <property type="molecule type" value="Genomic_DNA"/>
</dbReference>
<keyword evidence="5 8" id="KW-0472">Membrane</keyword>
<keyword evidence="10" id="KW-1185">Reference proteome</keyword>
<feature type="compositionally biased region" description="Polar residues" evidence="7">
    <location>
        <begin position="42"/>
        <end position="69"/>
    </location>
</feature>
<feature type="transmembrane region" description="Helical" evidence="8">
    <location>
        <begin position="244"/>
        <end position="260"/>
    </location>
</feature>
<keyword evidence="4 8" id="KW-1133">Transmembrane helix</keyword>
<keyword evidence="3 8" id="KW-0812">Transmembrane</keyword>
<feature type="compositionally biased region" description="Polar residues" evidence="7">
    <location>
        <begin position="25"/>
        <end position="35"/>
    </location>
</feature>
<dbReference type="InterPro" id="IPR001958">
    <property type="entry name" value="Tet-R_TetA/multi-R_MdtG-like"/>
</dbReference>
<feature type="transmembrane region" description="Helical" evidence="8">
    <location>
        <begin position="134"/>
        <end position="159"/>
    </location>
</feature>
<evidence type="ECO:0000256" key="1">
    <source>
        <dbReference type="ARBA" id="ARBA00004141"/>
    </source>
</evidence>
<feature type="region of interest" description="Disordered" evidence="7">
    <location>
        <begin position="1"/>
        <end position="106"/>
    </location>
</feature>
<dbReference type="Gene3D" id="1.20.1250.20">
    <property type="entry name" value="MFS general substrate transporter like domains"/>
    <property type="match status" value="2"/>
</dbReference>
<evidence type="ECO:0000256" key="8">
    <source>
        <dbReference type="SAM" id="Phobius"/>
    </source>
</evidence>
<dbReference type="Proteomes" id="UP000092666">
    <property type="component" value="Unassembled WGS sequence"/>
</dbReference>
<feature type="transmembrane region" description="Helical" evidence="8">
    <location>
        <begin position="714"/>
        <end position="735"/>
    </location>
</feature>
<organism evidence="9 10">
    <name type="scientific">Kwoniella heveanensis BCC8398</name>
    <dbReference type="NCBI Taxonomy" id="1296120"/>
    <lineage>
        <taxon>Eukaryota</taxon>
        <taxon>Fungi</taxon>
        <taxon>Dikarya</taxon>
        <taxon>Basidiomycota</taxon>
        <taxon>Agaricomycotina</taxon>
        <taxon>Tremellomycetes</taxon>
        <taxon>Tremellales</taxon>
        <taxon>Cryptococcaceae</taxon>
        <taxon>Kwoniella</taxon>
    </lineage>
</organism>